<evidence type="ECO:0000256" key="1">
    <source>
        <dbReference type="SAM" id="Phobius"/>
    </source>
</evidence>
<keyword evidence="1" id="KW-0812">Transmembrane</keyword>
<dbReference type="RefSeq" id="WP_205143246.1">
    <property type="nucleotide sequence ID" value="NZ_JAFBDN010000004.1"/>
</dbReference>
<evidence type="ECO:0000313" key="2">
    <source>
        <dbReference type="EMBL" id="MCM2436794.1"/>
    </source>
</evidence>
<reference evidence="2" key="1">
    <citation type="submission" date="2021-04" db="EMBL/GenBank/DDBJ databases">
        <title>Taxonomic assessment of Weissella genus.</title>
        <authorList>
            <person name="Fanelli F."/>
            <person name="Chieffi D."/>
            <person name="Dell'Aquila A."/>
            <person name="Gyu-Sung C."/>
            <person name="Franz C.M.A.P."/>
            <person name="Fusco V."/>
        </authorList>
    </citation>
    <scope>NUCLEOTIDE SEQUENCE</scope>
    <source>
        <strain evidence="2">LMG 25373</strain>
    </source>
</reference>
<dbReference type="InterPro" id="IPR024529">
    <property type="entry name" value="ECF_trnsprt_substrate-spec"/>
</dbReference>
<dbReference type="EMBL" id="JAGMVS010000039">
    <property type="protein sequence ID" value="MCM2436794.1"/>
    <property type="molecule type" value="Genomic_DNA"/>
</dbReference>
<evidence type="ECO:0000313" key="3">
    <source>
        <dbReference type="Proteomes" id="UP001057481"/>
    </source>
</evidence>
<dbReference type="Gene3D" id="1.10.1760.20">
    <property type="match status" value="1"/>
</dbReference>
<feature type="transmembrane region" description="Helical" evidence="1">
    <location>
        <begin position="33"/>
        <end position="55"/>
    </location>
</feature>
<feature type="transmembrane region" description="Helical" evidence="1">
    <location>
        <begin position="62"/>
        <end position="78"/>
    </location>
</feature>
<keyword evidence="1" id="KW-1133">Transmembrane helix</keyword>
<comment type="caution">
    <text evidence="2">The sequence shown here is derived from an EMBL/GenBank/DDBJ whole genome shotgun (WGS) entry which is preliminary data.</text>
</comment>
<keyword evidence="3" id="KW-1185">Reference proteome</keyword>
<feature type="transmembrane region" description="Helical" evidence="1">
    <location>
        <begin position="90"/>
        <end position="109"/>
    </location>
</feature>
<sequence length="201" mass="21842">MAITKIKKLVLTALFMAIILLQTQIPFLGYIPLGAVAVGVFATIIQFTIAIATIILGTKSGIIIGGFFGIISFIRAWSNPGSIGALIFQNPFTAIGARIMIAIIIGWFAKRYLINSPQNQLFFKLSLAGLLAAFVNTASVVMTTWLGFNVMHTTYNGIPNSNLFHWLLISVVGFNGIAEMLVGMIYVPLITQPLLKHIKNS</sequence>
<name>A0ABT0VIV4_9LACO</name>
<keyword evidence="1" id="KW-0472">Membrane</keyword>
<feature type="transmembrane region" description="Helical" evidence="1">
    <location>
        <begin position="121"/>
        <end position="146"/>
    </location>
</feature>
<proteinExistence type="predicted"/>
<organism evidence="2 3">
    <name type="scientific">Periweissella beninensis</name>
    <dbReference type="NCBI Taxonomy" id="504936"/>
    <lineage>
        <taxon>Bacteria</taxon>
        <taxon>Bacillati</taxon>
        <taxon>Bacillota</taxon>
        <taxon>Bacilli</taxon>
        <taxon>Lactobacillales</taxon>
        <taxon>Lactobacillaceae</taxon>
        <taxon>Periweissella</taxon>
    </lineage>
</organism>
<dbReference type="Proteomes" id="UP001057481">
    <property type="component" value="Unassembled WGS sequence"/>
</dbReference>
<dbReference type="Pfam" id="PF12822">
    <property type="entry name" value="ECF_trnsprt"/>
    <property type="match status" value="1"/>
</dbReference>
<accession>A0ABT0VIV4</accession>
<protein>
    <submittedName>
        <fullName evidence="2">ECF transporter S component</fullName>
    </submittedName>
</protein>
<gene>
    <name evidence="2" type="ORF">KAK10_02460</name>
</gene>
<feature type="transmembrane region" description="Helical" evidence="1">
    <location>
        <begin position="166"/>
        <end position="189"/>
    </location>
</feature>